<dbReference type="InterPro" id="IPR006101">
    <property type="entry name" value="Glyco_hydro_2"/>
</dbReference>
<keyword evidence="6" id="KW-1185">Reference proteome</keyword>
<dbReference type="PROSITE" id="PS51257">
    <property type="entry name" value="PROKAR_LIPOPROTEIN"/>
    <property type="match status" value="1"/>
</dbReference>
<dbReference type="Pfam" id="PF00703">
    <property type="entry name" value="Glyco_hydro_2"/>
    <property type="match status" value="1"/>
</dbReference>
<proteinExistence type="inferred from homology"/>
<dbReference type="GO" id="GO:0004553">
    <property type="term" value="F:hydrolase activity, hydrolyzing O-glycosyl compounds"/>
    <property type="evidence" value="ECO:0007669"/>
    <property type="project" value="InterPro"/>
</dbReference>
<dbReference type="PROSITE" id="PS50853">
    <property type="entry name" value="FN3"/>
    <property type="match status" value="1"/>
</dbReference>
<dbReference type="OrthoDB" id="9801077at2"/>
<comment type="similarity">
    <text evidence="1">Belongs to the glycosyl hydrolase 2 family.</text>
</comment>
<dbReference type="InterPro" id="IPR036156">
    <property type="entry name" value="Beta-gal/glucu_dom_sf"/>
</dbReference>
<dbReference type="PANTHER" id="PTHR42732">
    <property type="entry name" value="BETA-GALACTOSIDASE"/>
    <property type="match status" value="1"/>
</dbReference>
<dbReference type="GO" id="GO:0005975">
    <property type="term" value="P:carbohydrate metabolic process"/>
    <property type="evidence" value="ECO:0007669"/>
    <property type="project" value="InterPro"/>
</dbReference>
<evidence type="ECO:0000313" key="6">
    <source>
        <dbReference type="Proteomes" id="UP000269412"/>
    </source>
</evidence>
<sequence>MQMAKYISWFWSKNRSYFSFVFILIITASCSSQTTNVTNDGEEQISLSGIWKFNTFLGDGSNYLDIQPEENDIVIDNSQTQHIIIKGKWVTKTVADRETSFWKEDYLSYDYRKNNDPASVKFKTNVPKTGYYEHFIYYPAGSHMATHVNVKHANGIYIKDFNQKTRPSVWLSLGIFKIQKNSSSYIEFNAFRKGTATVDAVMLRPVNEKEFTKELQNKKGAALLEYDDSDWHNLKVPGHFGMINKYSNYSGKGWYRKEISLPKSWKKNSKERIRVQFEGVYHVARVFLNGKYIGRHQGGFTPFEFDITDEISFSGKNILAVEADNNYLVGATWNWGGIIREVTLVKNKEVRVKSQYIHAEPNLKSGTASYKVKVRVENNSGKTKSLKLTSVLIKEKPIHSTSTQITIAPNSIKEFELEGLLQKEDVKLWHFDNPQLYNIETSVTENNNLLHRKIDRFGIRKFEATATQMLLNGEPVRLVGFNRVSDHRYWGSSEPQELINKDVDLMKNAGANFNRIMHGTQNKKLLDRCDEKGILIFEEANIRELKMPEIYEDDFAYPKQWIREMIERDANHPSIVGWSVGNELEDHFEYVKMAYEYAKKIDPNRLVLHVSNRGYRKGESPSNNPLQYGDMIFQNIYQKDPGAVMDTLHARWPNKAMFFSEFGVERFTTASLDNNVTKLGDWYNHMRNQRPYTTGASIWTYNDYKSGYSQTLPDENRAWGMVNAWRTKRRAFYTHQKENSPVTNFKIENVNLKKGSAVVSFKVRDLEDFPSFTMKDYTLQYSFKNNLGIELIKEKVNLPILTPGMGQWQGNIFWKSLKETPYSLSVALVSTNGYTRREKTIYFNVPSKPVIEEVKASENKIRVHFTKNIDAFEYYLKYSIDGQEKESYKTIANYIDLDSLPSNKVIELQLISSNSKGDSKASKSSTITTKGTPLAPIVWDYFIKDNNLIIGYSGAFEDISYTVKYGSSTNNLSREEKSNSRGIMIIPIANQEQIYFQIKRTTTSGDSQWSNSLHLKK</sequence>
<dbReference type="Pfam" id="PF25275">
    <property type="entry name" value="Golvesin_C"/>
    <property type="match status" value="1"/>
</dbReference>
<reference evidence="5 6" key="1">
    <citation type="submission" date="2018-10" db="EMBL/GenBank/DDBJ databases">
        <title>Genomic Encyclopedia of Archaeal and Bacterial Type Strains, Phase II (KMG-II): from individual species to whole genera.</title>
        <authorList>
            <person name="Goeker M."/>
        </authorList>
    </citation>
    <scope>NUCLEOTIDE SEQUENCE [LARGE SCALE GENOMIC DNA]</scope>
    <source>
        <strain evidence="5 6">DSM 25230</strain>
    </source>
</reference>
<dbReference type="SUPFAM" id="SSF51445">
    <property type="entry name" value="(Trans)glycosidases"/>
    <property type="match status" value="1"/>
</dbReference>
<evidence type="ECO:0000259" key="4">
    <source>
        <dbReference type="PROSITE" id="PS50853"/>
    </source>
</evidence>
<comment type="caution">
    <text evidence="5">The sequence shown here is derived from an EMBL/GenBank/DDBJ whole genome shotgun (WGS) entry which is preliminary data.</text>
</comment>
<dbReference type="SUPFAM" id="SSF49303">
    <property type="entry name" value="beta-Galactosidase/glucuronidase domain"/>
    <property type="match status" value="1"/>
</dbReference>
<dbReference type="InterPro" id="IPR006102">
    <property type="entry name" value="Ig-like_GH2"/>
</dbReference>
<dbReference type="InterPro" id="IPR006103">
    <property type="entry name" value="Glyco_hydro_2_cat"/>
</dbReference>
<keyword evidence="2" id="KW-0378">Hydrolase</keyword>
<dbReference type="Proteomes" id="UP000269412">
    <property type="component" value="Unassembled WGS sequence"/>
</dbReference>
<evidence type="ECO:0000256" key="1">
    <source>
        <dbReference type="ARBA" id="ARBA00007401"/>
    </source>
</evidence>
<dbReference type="Pfam" id="PF02836">
    <property type="entry name" value="Glyco_hydro_2_C"/>
    <property type="match status" value="1"/>
</dbReference>
<organism evidence="5 6">
    <name type="scientific">Maribacter vaceletii</name>
    <dbReference type="NCBI Taxonomy" id="1206816"/>
    <lineage>
        <taxon>Bacteria</taxon>
        <taxon>Pseudomonadati</taxon>
        <taxon>Bacteroidota</taxon>
        <taxon>Flavobacteriia</taxon>
        <taxon>Flavobacteriales</taxon>
        <taxon>Flavobacteriaceae</taxon>
        <taxon>Maribacter</taxon>
    </lineage>
</organism>
<gene>
    <name evidence="5" type="ORF">CLV91_0416</name>
</gene>
<dbReference type="Gene3D" id="3.20.20.80">
    <property type="entry name" value="Glycosidases"/>
    <property type="match status" value="1"/>
</dbReference>
<dbReference type="InterPro" id="IPR006104">
    <property type="entry name" value="Glyco_hydro_2_N"/>
</dbReference>
<dbReference type="InterPro" id="IPR033803">
    <property type="entry name" value="CBD-like_Golvesin-Xly"/>
</dbReference>
<dbReference type="InterPro" id="IPR051913">
    <property type="entry name" value="GH2_Domain-Containing"/>
</dbReference>
<keyword evidence="3" id="KW-0326">Glycosidase</keyword>
<dbReference type="InterPro" id="IPR013783">
    <property type="entry name" value="Ig-like_fold"/>
</dbReference>
<dbReference type="InterPro" id="IPR017853">
    <property type="entry name" value="GH"/>
</dbReference>
<dbReference type="AlphaFoldDB" id="A0A495ECB8"/>
<dbReference type="Pfam" id="PF02837">
    <property type="entry name" value="Glyco_hydro_2_N"/>
    <property type="match status" value="1"/>
</dbReference>
<evidence type="ECO:0000256" key="3">
    <source>
        <dbReference type="ARBA" id="ARBA00023295"/>
    </source>
</evidence>
<evidence type="ECO:0000313" key="5">
    <source>
        <dbReference type="EMBL" id="RKR14341.1"/>
    </source>
</evidence>
<dbReference type="InterPro" id="IPR008979">
    <property type="entry name" value="Galactose-bd-like_sf"/>
</dbReference>
<dbReference type="Gene3D" id="2.60.40.10">
    <property type="entry name" value="Immunoglobulins"/>
    <property type="match status" value="1"/>
</dbReference>
<dbReference type="SUPFAM" id="SSF49785">
    <property type="entry name" value="Galactose-binding domain-like"/>
    <property type="match status" value="1"/>
</dbReference>
<protein>
    <submittedName>
        <fullName evidence="5">Beta-galactosidase</fullName>
    </submittedName>
</protein>
<feature type="domain" description="Fibronectin type-III" evidence="4">
    <location>
        <begin position="845"/>
        <end position="932"/>
    </location>
</feature>
<dbReference type="PRINTS" id="PR00132">
    <property type="entry name" value="GLHYDRLASE2"/>
</dbReference>
<accession>A0A495ECB8</accession>
<name>A0A495ECB8_9FLAO</name>
<dbReference type="PANTHER" id="PTHR42732:SF1">
    <property type="entry name" value="BETA-MANNOSIDASE"/>
    <property type="match status" value="1"/>
</dbReference>
<dbReference type="EMBL" id="RBIQ01000007">
    <property type="protein sequence ID" value="RKR14341.1"/>
    <property type="molecule type" value="Genomic_DNA"/>
</dbReference>
<evidence type="ECO:0000256" key="2">
    <source>
        <dbReference type="ARBA" id="ARBA00022801"/>
    </source>
</evidence>
<dbReference type="InterPro" id="IPR003961">
    <property type="entry name" value="FN3_dom"/>
</dbReference>
<dbReference type="Gene3D" id="2.60.120.260">
    <property type="entry name" value="Galactose-binding domain-like"/>
    <property type="match status" value="1"/>
</dbReference>